<dbReference type="Gene3D" id="3.40.640.10">
    <property type="entry name" value="Type I PLP-dependent aspartate aminotransferase-like (Major domain)"/>
    <property type="match status" value="1"/>
</dbReference>
<dbReference type="GO" id="GO:0047804">
    <property type="term" value="F:cysteine-S-conjugate beta-lyase activity"/>
    <property type="evidence" value="ECO:0007669"/>
    <property type="project" value="UniProtKB-EC"/>
</dbReference>
<sequence length="391" mass="45399">MKHNFDELIDRRVSECKKYEPSYPKDVIPMWIADTDFAVPEEIAEAIQKRAEHPCFGYPVESFEFERAAARWEKVRFGWEVDPEWVKYSNGVLPFLMYAIRAFAYPGDKVVIQPPVYPPFQAITKNNGCQLLTNPLIQDDNGKYQIDFEDLEEKLKDPRTKLFFMSNPHNPVMRAFTLEELTRIGELCLKYHVIVIADEIHCDLTYKGYHHIPFASISEEFAQNSMVLINPSKTFNIAGFRTGAAIIPNKKMRDNIQIIIEDNKNYGRTIFGMLSFITAYTECDYYADEMMDYLEENKNYIVDFIRNRIPKIKLAEPEATYLLWLDCRDLQMTQPELKTFFFEKAKLGLNDGATFGIEGTGFMRMNIACPRATLVEALNRLEKAVNELNKC</sequence>
<dbReference type="PANTHER" id="PTHR43525">
    <property type="entry name" value="PROTEIN MALY"/>
    <property type="match status" value="1"/>
</dbReference>
<evidence type="ECO:0000256" key="4">
    <source>
        <dbReference type="ARBA" id="ARBA00023239"/>
    </source>
</evidence>
<evidence type="ECO:0000259" key="6">
    <source>
        <dbReference type="Pfam" id="PF00155"/>
    </source>
</evidence>
<proteinExistence type="inferred from homology"/>
<feature type="domain" description="Aminotransferase class I/classII large" evidence="6">
    <location>
        <begin position="27"/>
        <end position="381"/>
    </location>
</feature>
<evidence type="ECO:0000313" key="8">
    <source>
        <dbReference type="Proteomes" id="UP000261023"/>
    </source>
</evidence>
<evidence type="ECO:0000313" key="7">
    <source>
        <dbReference type="EMBL" id="RGD72020.1"/>
    </source>
</evidence>
<dbReference type="OrthoDB" id="9802872at2"/>
<comment type="similarity">
    <text evidence="5">Belongs to the class-II pyridoxal-phosphate-dependent aminotransferase family. MalY/PatB cystathionine beta-lyase subfamily.</text>
</comment>
<keyword evidence="7" id="KW-0032">Aminotransferase</keyword>
<protein>
    <recommendedName>
        <fullName evidence="2">cysteine-S-conjugate beta-lyase</fullName>
        <ecNumber evidence="2">4.4.1.13</ecNumber>
    </recommendedName>
</protein>
<dbReference type="AlphaFoldDB" id="A0A3E3DRU4"/>
<evidence type="ECO:0000256" key="1">
    <source>
        <dbReference type="ARBA" id="ARBA00001933"/>
    </source>
</evidence>
<dbReference type="CDD" id="cd00609">
    <property type="entry name" value="AAT_like"/>
    <property type="match status" value="1"/>
</dbReference>
<dbReference type="RefSeq" id="WP_025530139.1">
    <property type="nucleotide sequence ID" value="NZ_QTJW01000002.1"/>
</dbReference>
<dbReference type="InterPro" id="IPR015422">
    <property type="entry name" value="PyrdxlP-dep_Trfase_small"/>
</dbReference>
<dbReference type="PANTHER" id="PTHR43525:SF1">
    <property type="entry name" value="PROTEIN MALY"/>
    <property type="match status" value="1"/>
</dbReference>
<dbReference type="GO" id="GO:0030170">
    <property type="term" value="F:pyridoxal phosphate binding"/>
    <property type="evidence" value="ECO:0007669"/>
    <property type="project" value="InterPro"/>
</dbReference>
<dbReference type="NCBIfam" id="TIGR04350">
    <property type="entry name" value="C_S_lyase_PatB"/>
    <property type="match status" value="1"/>
</dbReference>
<comment type="caution">
    <text evidence="7">The sequence shown here is derived from an EMBL/GenBank/DDBJ whole genome shotgun (WGS) entry which is preliminary data.</text>
</comment>
<evidence type="ECO:0000256" key="2">
    <source>
        <dbReference type="ARBA" id="ARBA00012224"/>
    </source>
</evidence>
<organism evidence="7 8">
    <name type="scientific">Hungatella hathewayi</name>
    <dbReference type="NCBI Taxonomy" id="154046"/>
    <lineage>
        <taxon>Bacteria</taxon>
        <taxon>Bacillati</taxon>
        <taxon>Bacillota</taxon>
        <taxon>Clostridia</taxon>
        <taxon>Lachnospirales</taxon>
        <taxon>Lachnospiraceae</taxon>
        <taxon>Hungatella</taxon>
    </lineage>
</organism>
<dbReference type="Gene3D" id="3.90.1150.10">
    <property type="entry name" value="Aspartate Aminotransferase, domain 1"/>
    <property type="match status" value="1"/>
</dbReference>
<name>A0A3E3DRU4_9FIRM</name>
<dbReference type="InterPro" id="IPR051798">
    <property type="entry name" value="Class-II_PLP-Dep_Aminotrans"/>
</dbReference>
<dbReference type="InterPro" id="IPR004839">
    <property type="entry name" value="Aminotransferase_I/II_large"/>
</dbReference>
<dbReference type="SUPFAM" id="SSF53383">
    <property type="entry name" value="PLP-dependent transferases"/>
    <property type="match status" value="1"/>
</dbReference>
<dbReference type="EC" id="4.4.1.13" evidence="2"/>
<dbReference type="InterPro" id="IPR015421">
    <property type="entry name" value="PyrdxlP-dep_Trfase_major"/>
</dbReference>
<evidence type="ECO:0000256" key="3">
    <source>
        <dbReference type="ARBA" id="ARBA00022898"/>
    </source>
</evidence>
<comment type="cofactor">
    <cofactor evidence="1">
        <name>pyridoxal 5'-phosphate</name>
        <dbReference type="ChEBI" id="CHEBI:597326"/>
    </cofactor>
</comment>
<dbReference type="InterPro" id="IPR015424">
    <property type="entry name" value="PyrdxlP-dep_Trfase"/>
</dbReference>
<dbReference type="InterPro" id="IPR027619">
    <property type="entry name" value="C-S_lyase_PatB-like"/>
</dbReference>
<gene>
    <name evidence="7" type="ORF">DWX31_02965</name>
</gene>
<dbReference type="Pfam" id="PF00155">
    <property type="entry name" value="Aminotran_1_2"/>
    <property type="match status" value="1"/>
</dbReference>
<dbReference type="EMBL" id="QTJW01000002">
    <property type="protein sequence ID" value="RGD72020.1"/>
    <property type="molecule type" value="Genomic_DNA"/>
</dbReference>
<dbReference type="GO" id="GO:0008483">
    <property type="term" value="F:transaminase activity"/>
    <property type="evidence" value="ECO:0007669"/>
    <property type="project" value="UniProtKB-KW"/>
</dbReference>
<keyword evidence="3" id="KW-0663">Pyridoxal phosphate</keyword>
<reference evidence="7 8" key="1">
    <citation type="submission" date="2018-08" db="EMBL/GenBank/DDBJ databases">
        <title>A genome reference for cultivated species of the human gut microbiota.</title>
        <authorList>
            <person name="Zou Y."/>
            <person name="Xue W."/>
            <person name="Luo G."/>
        </authorList>
    </citation>
    <scope>NUCLEOTIDE SEQUENCE [LARGE SCALE GENOMIC DNA]</scope>
    <source>
        <strain evidence="7 8">AF19-13AC</strain>
    </source>
</reference>
<keyword evidence="4" id="KW-0456">Lyase</keyword>
<accession>A0A3E3DRU4</accession>
<evidence type="ECO:0000256" key="5">
    <source>
        <dbReference type="ARBA" id="ARBA00037974"/>
    </source>
</evidence>
<keyword evidence="7" id="KW-0808">Transferase</keyword>
<dbReference type="Proteomes" id="UP000261023">
    <property type="component" value="Unassembled WGS sequence"/>
</dbReference>